<dbReference type="InterPro" id="IPR029063">
    <property type="entry name" value="SAM-dependent_MTases_sf"/>
</dbReference>
<gene>
    <name evidence="1" type="ORF">CR162_02780</name>
</gene>
<dbReference type="SUPFAM" id="SSF53335">
    <property type="entry name" value="S-adenosyl-L-methionine-dependent methyltransferases"/>
    <property type="match status" value="1"/>
</dbReference>
<sequence length="297" mass="31823">MTPSPTEGFDGDWLALREPFDARARSAELALALAGALPPRPHLLDLGAGTGALLRWLAPLLGRSQFWTLVDSDPALLQRAFATIEERAILAGWTTTWPRDTTLLVHTPQGVWRVEALVADLAAGPRALPLDKADGVVSTALCDLVSRRWVRRMAEALAIPFYAALNVDGREAFSPPHAADRLVARGFRRDQGRDKGFGGAALGPAAPRALAEAFRARGFSVRTAPSPWRIGANTPVMADSLAEGHARAALAALPRGHAPAIRAWAEARRAQAMRGRLSARIGHTDLLALPPPGAKRR</sequence>
<dbReference type="EMBL" id="PDNU01000003">
    <property type="protein sequence ID" value="PHK96284.1"/>
    <property type="molecule type" value="Genomic_DNA"/>
</dbReference>
<comment type="caution">
    <text evidence="1">The sequence shown here is derived from an EMBL/GenBank/DDBJ whole genome shotgun (WGS) entry which is preliminary data.</text>
</comment>
<evidence type="ECO:0008006" key="3">
    <source>
        <dbReference type="Google" id="ProtNLM"/>
    </source>
</evidence>
<protein>
    <recommendedName>
        <fullName evidence="3">Class I SAM-dependent methyltransferase</fullName>
    </recommendedName>
</protein>
<name>A0A2C7AGN6_9PROT</name>
<keyword evidence="2" id="KW-1185">Reference proteome</keyword>
<proteinExistence type="predicted"/>
<evidence type="ECO:0000313" key="1">
    <source>
        <dbReference type="EMBL" id="PHK96284.1"/>
    </source>
</evidence>
<evidence type="ECO:0000313" key="2">
    <source>
        <dbReference type="Proteomes" id="UP000223527"/>
    </source>
</evidence>
<accession>A0A2C7AGN6</accession>
<dbReference type="Proteomes" id="UP000223527">
    <property type="component" value="Unassembled WGS sequence"/>
</dbReference>
<dbReference type="RefSeq" id="WP_099094014.1">
    <property type="nucleotide sequence ID" value="NZ_PDNU01000003.1"/>
</dbReference>
<dbReference type="Gene3D" id="3.40.50.150">
    <property type="entry name" value="Vaccinia Virus protein VP39"/>
    <property type="match status" value="1"/>
</dbReference>
<organism evidence="1 2">
    <name type="scientific">Teichococcus rhizosphaerae</name>
    <dbReference type="NCBI Taxonomy" id="1335062"/>
    <lineage>
        <taxon>Bacteria</taxon>
        <taxon>Pseudomonadati</taxon>
        <taxon>Pseudomonadota</taxon>
        <taxon>Alphaproteobacteria</taxon>
        <taxon>Acetobacterales</taxon>
        <taxon>Roseomonadaceae</taxon>
        <taxon>Roseomonas</taxon>
    </lineage>
</organism>
<dbReference type="AlphaFoldDB" id="A0A2C7AGN6"/>
<dbReference type="OrthoDB" id="7273451at2"/>
<reference evidence="1 2" key="1">
    <citation type="submission" date="2017-10" db="EMBL/GenBank/DDBJ databases">
        <authorList>
            <person name="Banno H."/>
            <person name="Chua N.-H."/>
        </authorList>
    </citation>
    <scope>NUCLEOTIDE SEQUENCE [LARGE SCALE GENOMIC DNA]</scope>
    <source>
        <strain evidence="1 2">YW11</strain>
    </source>
</reference>